<reference evidence="2" key="1">
    <citation type="submission" date="2020-01" db="EMBL/GenBank/DDBJ databases">
        <title>Genome Sequencing of Three Apophysomyces-Like Fungal Strains Confirms a Novel Fungal Genus in the Mucoromycota with divergent Burkholderia-like Endosymbiotic Bacteria.</title>
        <authorList>
            <person name="Stajich J.E."/>
            <person name="Macias A.M."/>
            <person name="Carter-House D."/>
            <person name="Lovett B."/>
            <person name="Kasson L.R."/>
            <person name="Berry K."/>
            <person name="Grigoriev I."/>
            <person name="Chang Y."/>
            <person name="Spatafora J."/>
            <person name="Kasson M.T."/>
        </authorList>
    </citation>
    <scope>NUCLEOTIDE SEQUENCE</scope>
    <source>
        <strain evidence="2">NRRL A-21654</strain>
    </source>
</reference>
<sequence length="169" mass="18820">MSANYRDAQSYEASDVLAIPPITPPFPSRTELENRLKSIEADDMALLLALETQVRADMKEAQATTIHTTAATRRQSCITFSLPAAPSRPKSHALRRLSLADPKLTQKNTRWAQWITRETTSQPPLEGSKVCLIRRPLPTFGTVRFIGTVDFAEGEWIGVELESRGKISI</sequence>
<dbReference type="EMBL" id="JABAYA010000006">
    <property type="protein sequence ID" value="KAF7731913.1"/>
    <property type="molecule type" value="Genomic_DNA"/>
</dbReference>
<dbReference type="AlphaFoldDB" id="A0A8H7BXM7"/>
<dbReference type="SUPFAM" id="SSF74924">
    <property type="entry name" value="Cap-Gly domain"/>
    <property type="match status" value="1"/>
</dbReference>
<dbReference type="Proteomes" id="UP000605846">
    <property type="component" value="Unassembled WGS sequence"/>
</dbReference>
<dbReference type="InterPro" id="IPR000938">
    <property type="entry name" value="CAP-Gly_domain"/>
</dbReference>
<accession>A0A8H7BXM7</accession>
<comment type="caution">
    <text evidence="2">The sequence shown here is derived from an EMBL/GenBank/DDBJ whole genome shotgun (WGS) entry which is preliminary data.</text>
</comment>
<organism evidence="2 3">
    <name type="scientific">Apophysomyces ossiformis</name>
    <dbReference type="NCBI Taxonomy" id="679940"/>
    <lineage>
        <taxon>Eukaryota</taxon>
        <taxon>Fungi</taxon>
        <taxon>Fungi incertae sedis</taxon>
        <taxon>Mucoromycota</taxon>
        <taxon>Mucoromycotina</taxon>
        <taxon>Mucoromycetes</taxon>
        <taxon>Mucorales</taxon>
        <taxon>Mucorineae</taxon>
        <taxon>Mucoraceae</taxon>
        <taxon>Apophysomyces</taxon>
    </lineage>
</organism>
<evidence type="ECO:0000313" key="3">
    <source>
        <dbReference type="Proteomes" id="UP000605846"/>
    </source>
</evidence>
<dbReference type="Pfam" id="PF01302">
    <property type="entry name" value="CAP_GLY"/>
    <property type="match status" value="1"/>
</dbReference>
<dbReference type="InterPro" id="IPR036859">
    <property type="entry name" value="CAP-Gly_dom_sf"/>
</dbReference>
<evidence type="ECO:0000259" key="1">
    <source>
        <dbReference type="Pfam" id="PF01302"/>
    </source>
</evidence>
<gene>
    <name evidence="2" type="ORF">EC973_007744</name>
</gene>
<proteinExistence type="predicted"/>
<dbReference type="Gene3D" id="2.30.30.190">
    <property type="entry name" value="CAP Gly-rich-like domain"/>
    <property type="match status" value="1"/>
</dbReference>
<name>A0A8H7BXM7_9FUNG</name>
<protein>
    <recommendedName>
        <fullName evidence="1">CAP-Gly domain-containing protein</fullName>
    </recommendedName>
</protein>
<evidence type="ECO:0000313" key="2">
    <source>
        <dbReference type="EMBL" id="KAF7731913.1"/>
    </source>
</evidence>
<keyword evidence="3" id="KW-1185">Reference proteome</keyword>
<dbReference type="OrthoDB" id="2130750at2759"/>
<feature type="domain" description="CAP-Gly" evidence="1">
    <location>
        <begin position="138"/>
        <end position="166"/>
    </location>
</feature>